<dbReference type="PANTHER" id="PTHR22796:SF1">
    <property type="entry name" value="VWFA DOMAIN-CONTAINING PROTEIN"/>
    <property type="match status" value="1"/>
</dbReference>
<sequence>MTLTHGTVLHWRIADDDEDDEVLGDDGKVLTVALASPMTSSYERITAYILDDDEADTPPTRRTVDKLALPDYVLSEPVVLDNLESVLAETDFATLRTDVLQLQQRFAVKSALRINLQRETSGPNQQVLRQKIASCEDEHKKLMLQHSSAAVREMLVIDLERRLAECTNAVAATAQAECGQAFAACSDVDDEATRSAYALALKKWSNMVTGLEHLWREISHIYTTNQEAYATSPSSPCSISSMGFRLSSWTWIRAVLNRLEATLAPGARVFVLSVMGVQSSGKSTLLNSMFGVRLRTSVARCTRGVNLQLLACNNCDDYDYVLLLDTEGIQSPEYVGVEGTVWRDNRMASVAILPADATIILTKGEATNTINDVLPIVLSAFANSELAAASGGHLSSKLYFAFNQIDVSQTNNMASSLRALLDSLRNSAKQIAAVRQTETATFLSDFRADIADEAGSDVRFLGMTQGQTTPPNDVPLPDFGERLVRFRDHMHTRATESQWQAAIVATSLNQDAFAKWATTMLEGWVVKKQRQAAHSARLVQAKVQHLFEYDAITKVYKEKLQAKIVDHNARFGPEETMQAFDNIFGEILDDARKENPAFASQVPKHVRAVIHNNHIFTPDELARLNTDDNDEWTPVKLATKVARKFSNVFVSKDTTPRDTEVTGAVCDLVRSLLADVDRYSDDVALSCARDVQRLLASKQLTPSQHKAGLRALTSMLTDELQLRQLRWDEANSVVAKFAACKASMLLFAQNVCDGQKAAQLLSTTLDEWLGLNLAKAFEEEVVSVVASSLKHARWVRAADAMQAALDTDLLQYLRKKKTRKVLSLIEEPTAHAADMTSTLVLKEVQKCYVNVSKKLVRDIEESVATAADAATHASSERTKCFVHALRVSLQSRLKCSGTSALIENLPAAPGVMNCDDQGPSAFALTTDQDAISVPQALLRRLRATALELRPSTACSSTMTKAVIGVIRNEAYGAVDGIVPRCGAPCPRCCCPCTKALGHTSTKDDALHDTYHQPGGLVGGWVDTTHELVYRSCATSVVDDIGIVFASGVRPYRDFEAIYPGWALPRVTKFLPLREYIFKQCQSELSQKFNKLPCTSIPISYAHNLDDIGTQLERLLH</sequence>
<dbReference type="EMBL" id="KK583243">
    <property type="protein sequence ID" value="KDO24338.1"/>
    <property type="molecule type" value="Genomic_DNA"/>
</dbReference>
<dbReference type="GeneID" id="24132526"/>
<dbReference type="KEGG" id="spar:SPRG_10415"/>
<dbReference type="GO" id="GO:0005525">
    <property type="term" value="F:GTP binding"/>
    <property type="evidence" value="ECO:0007669"/>
    <property type="project" value="InterPro"/>
</dbReference>
<dbReference type="VEuPathDB" id="FungiDB:SPRG_10415"/>
<keyword evidence="3" id="KW-1185">Reference proteome</keyword>
<dbReference type="Gene3D" id="3.40.50.300">
    <property type="entry name" value="P-loop containing nucleotide triphosphate hydrolases"/>
    <property type="match status" value="1"/>
</dbReference>
<dbReference type="Pfam" id="PF25683">
    <property type="entry name" value="URGCP_GTPase"/>
    <property type="match status" value="1"/>
</dbReference>
<dbReference type="AlphaFoldDB" id="A0A067C1E4"/>
<dbReference type="InterPro" id="IPR030383">
    <property type="entry name" value="G_VLIG_dom"/>
</dbReference>
<reference evidence="2 3" key="1">
    <citation type="journal article" date="2013" name="PLoS Genet.">
        <title>Distinctive expansion of potential virulence genes in the genome of the oomycete fish pathogen Saprolegnia parasitica.</title>
        <authorList>
            <person name="Jiang R.H."/>
            <person name="de Bruijn I."/>
            <person name="Haas B.J."/>
            <person name="Belmonte R."/>
            <person name="Lobach L."/>
            <person name="Christie J."/>
            <person name="van den Ackerveken G."/>
            <person name="Bottin A."/>
            <person name="Bulone V."/>
            <person name="Diaz-Moreno S.M."/>
            <person name="Dumas B."/>
            <person name="Fan L."/>
            <person name="Gaulin E."/>
            <person name="Govers F."/>
            <person name="Grenville-Briggs L.J."/>
            <person name="Horner N.R."/>
            <person name="Levin J.Z."/>
            <person name="Mammella M."/>
            <person name="Meijer H.J."/>
            <person name="Morris P."/>
            <person name="Nusbaum C."/>
            <person name="Oome S."/>
            <person name="Phillips A.J."/>
            <person name="van Rooyen D."/>
            <person name="Rzeszutek E."/>
            <person name="Saraiva M."/>
            <person name="Secombes C.J."/>
            <person name="Seidl M.F."/>
            <person name="Snel B."/>
            <person name="Stassen J.H."/>
            <person name="Sykes S."/>
            <person name="Tripathy S."/>
            <person name="van den Berg H."/>
            <person name="Vega-Arreguin J.C."/>
            <person name="Wawra S."/>
            <person name="Young S.K."/>
            <person name="Zeng Q."/>
            <person name="Dieguez-Uribeondo J."/>
            <person name="Russ C."/>
            <person name="Tyler B.M."/>
            <person name="van West P."/>
        </authorList>
    </citation>
    <scope>NUCLEOTIDE SEQUENCE [LARGE SCALE GENOMIC DNA]</scope>
    <source>
        <strain evidence="2 3">CBS 223.65</strain>
    </source>
</reference>
<organism evidence="2 3">
    <name type="scientific">Saprolegnia parasitica (strain CBS 223.65)</name>
    <dbReference type="NCBI Taxonomy" id="695850"/>
    <lineage>
        <taxon>Eukaryota</taxon>
        <taxon>Sar</taxon>
        <taxon>Stramenopiles</taxon>
        <taxon>Oomycota</taxon>
        <taxon>Saprolegniomycetes</taxon>
        <taxon>Saprolegniales</taxon>
        <taxon>Saprolegniaceae</taxon>
        <taxon>Saprolegnia</taxon>
    </lineage>
</organism>
<dbReference type="RefSeq" id="XP_012204933.1">
    <property type="nucleotide sequence ID" value="XM_012349543.1"/>
</dbReference>
<gene>
    <name evidence="2" type="ORF">SPRG_10415</name>
</gene>
<name>A0A067C1E4_SAPPC</name>
<feature type="domain" description="VLIG-type G" evidence="1">
    <location>
        <begin position="266"/>
        <end position="381"/>
    </location>
</feature>
<dbReference type="SUPFAM" id="SSF52540">
    <property type="entry name" value="P-loop containing nucleoside triphosphate hydrolases"/>
    <property type="match status" value="1"/>
</dbReference>
<protein>
    <recommendedName>
        <fullName evidence="1">VLIG-type G domain-containing protein</fullName>
    </recommendedName>
</protein>
<dbReference type="InterPro" id="IPR027417">
    <property type="entry name" value="P-loop_NTPase"/>
</dbReference>
<evidence type="ECO:0000259" key="1">
    <source>
        <dbReference type="PROSITE" id="PS51717"/>
    </source>
</evidence>
<dbReference type="Proteomes" id="UP000030745">
    <property type="component" value="Unassembled WGS sequence"/>
</dbReference>
<evidence type="ECO:0000313" key="3">
    <source>
        <dbReference type="Proteomes" id="UP000030745"/>
    </source>
</evidence>
<accession>A0A067C1E4</accession>
<evidence type="ECO:0000313" key="2">
    <source>
        <dbReference type="EMBL" id="KDO24338.1"/>
    </source>
</evidence>
<dbReference type="PANTHER" id="PTHR22796">
    <property type="entry name" value="URG4-RELATED"/>
    <property type="match status" value="1"/>
</dbReference>
<proteinExistence type="predicted"/>
<dbReference type="OrthoDB" id="167077at2759"/>
<dbReference type="PROSITE" id="PS51717">
    <property type="entry name" value="G_VLIG"/>
    <property type="match status" value="1"/>
</dbReference>